<dbReference type="CDD" id="cd05468">
    <property type="entry name" value="pVHL"/>
    <property type="match status" value="1"/>
</dbReference>
<name>A0A2N5XSL8_9HYPH</name>
<feature type="domain" description="von Hippel-Lindau disease tumour suppressor beta" evidence="3">
    <location>
        <begin position="167"/>
        <end position="224"/>
    </location>
</feature>
<dbReference type="RefSeq" id="WP_101533455.1">
    <property type="nucleotide sequence ID" value="NZ_PKUQ01000016.1"/>
</dbReference>
<evidence type="ECO:0000259" key="3">
    <source>
        <dbReference type="Pfam" id="PF01847"/>
    </source>
</evidence>
<sequence>MIMKTTKFRASGSAIIVGLATALSTLPIQAKALNAGLSIEAPKQQVRTNDGRIVVAQSSAVNGHNVNTVSYPGGIFAQRSRRNWTETNGDGTFHFKETGRDDWSVYLYDASRNTEIQLDLHRKQILFSARGKRKKPLYRISSSTAKATSRPRPVRNNSCQTLGNQISRNSNRPVTVKFVNRSGEFRSVMWIDFKGQPTHYADLNPGQSFTINTFVTHPWMFTDGPGNCIEMFMPKRGSRTFNIKARSPGFGPE</sequence>
<reference evidence="4 5" key="1">
    <citation type="submission" date="2018-01" db="EMBL/GenBank/DDBJ databases">
        <title>The draft genome sequence of Cohaesibacter sp. H1304.</title>
        <authorList>
            <person name="Wang N.-N."/>
            <person name="Du Z.-J."/>
        </authorList>
    </citation>
    <scope>NUCLEOTIDE SEQUENCE [LARGE SCALE GENOMIC DNA]</scope>
    <source>
        <strain evidence="4 5">H1304</strain>
    </source>
</reference>
<evidence type="ECO:0000313" key="5">
    <source>
        <dbReference type="Proteomes" id="UP000234881"/>
    </source>
</evidence>
<evidence type="ECO:0000256" key="2">
    <source>
        <dbReference type="SAM" id="SignalP"/>
    </source>
</evidence>
<feature type="chain" id="PRO_5014607172" description="von Hippel-Lindau disease tumour suppressor beta domain-containing protein" evidence="2">
    <location>
        <begin position="31"/>
        <end position="253"/>
    </location>
</feature>
<proteinExistence type="inferred from homology"/>
<dbReference type="Gene3D" id="2.60.40.780">
    <property type="entry name" value="von Hippel-Lindau disease tumour suppressor, beta domain"/>
    <property type="match status" value="1"/>
</dbReference>
<dbReference type="AlphaFoldDB" id="A0A2N5XSL8"/>
<dbReference type="InterPro" id="IPR036208">
    <property type="entry name" value="VHL_sf"/>
</dbReference>
<organism evidence="4 5">
    <name type="scientific">Cohaesibacter celericrescens</name>
    <dbReference type="NCBI Taxonomy" id="2067669"/>
    <lineage>
        <taxon>Bacteria</taxon>
        <taxon>Pseudomonadati</taxon>
        <taxon>Pseudomonadota</taxon>
        <taxon>Alphaproteobacteria</taxon>
        <taxon>Hyphomicrobiales</taxon>
        <taxon>Cohaesibacteraceae</taxon>
    </lineage>
</organism>
<dbReference type="Proteomes" id="UP000234881">
    <property type="component" value="Unassembled WGS sequence"/>
</dbReference>
<evidence type="ECO:0000256" key="1">
    <source>
        <dbReference type="ARBA" id="ARBA00010057"/>
    </source>
</evidence>
<dbReference type="InterPro" id="IPR024053">
    <property type="entry name" value="VHL_beta_dom"/>
</dbReference>
<protein>
    <recommendedName>
        <fullName evidence="3">von Hippel-Lindau disease tumour suppressor beta domain-containing protein</fullName>
    </recommendedName>
</protein>
<dbReference type="SUPFAM" id="SSF49468">
    <property type="entry name" value="VHL"/>
    <property type="match status" value="1"/>
</dbReference>
<accession>A0A2N5XSL8</accession>
<dbReference type="InterPro" id="IPR022772">
    <property type="entry name" value="VHL_tumour_suppress_b/a_dom"/>
</dbReference>
<evidence type="ECO:0000313" key="4">
    <source>
        <dbReference type="EMBL" id="PLW77437.1"/>
    </source>
</evidence>
<keyword evidence="2" id="KW-0732">Signal</keyword>
<comment type="caution">
    <text evidence="4">The sequence shown here is derived from an EMBL/GenBank/DDBJ whole genome shotgun (WGS) entry which is preliminary data.</text>
</comment>
<gene>
    <name evidence="4" type="ORF">C0081_08880</name>
</gene>
<comment type="similarity">
    <text evidence="1">Belongs to the VHL family.</text>
</comment>
<dbReference type="OrthoDB" id="7817988at2"/>
<dbReference type="Pfam" id="PF01847">
    <property type="entry name" value="VHL"/>
    <property type="match status" value="1"/>
</dbReference>
<feature type="signal peptide" evidence="2">
    <location>
        <begin position="1"/>
        <end position="30"/>
    </location>
</feature>
<keyword evidence="5" id="KW-1185">Reference proteome</keyword>
<dbReference type="EMBL" id="PKUQ01000016">
    <property type="protein sequence ID" value="PLW77437.1"/>
    <property type="molecule type" value="Genomic_DNA"/>
</dbReference>
<dbReference type="InterPro" id="IPR037140">
    <property type="entry name" value="VHL_beta_dom_sf"/>
</dbReference>